<gene>
    <name evidence="1" type="ORF">S12H4_50183</name>
</gene>
<feature type="non-terminal residue" evidence="1">
    <location>
        <position position="1"/>
    </location>
</feature>
<dbReference type="PANTHER" id="PTHR42793:SF1">
    <property type="entry name" value="PEPTIDYL-LYSINE N-ACETYLTRANSFERASE PATZ"/>
    <property type="match status" value="1"/>
</dbReference>
<dbReference type="PANTHER" id="PTHR42793">
    <property type="entry name" value="COA BINDING DOMAIN CONTAINING PROTEIN"/>
    <property type="match status" value="1"/>
</dbReference>
<accession>X1VCV6</accession>
<dbReference type="AlphaFoldDB" id="X1VCV6"/>
<name>X1VCV6_9ZZZZ</name>
<reference evidence="1" key="1">
    <citation type="journal article" date="2014" name="Front. Microbiol.">
        <title>High frequency of phylogenetically diverse reductive dehalogenase-homologous genes in deep subseafloor sedimentary metagenomes.</title>
        <authorList>
            <person name="Kawai M."/>
            <person name="Futagami T."/>
            <person name="Toyoda A."/>
            <person name="Takaki Y."/>
            <person name="Nishi S."/>
            <person name="Hori S."/>
            <person name="Arai W."/>
            <person name="Tsubouchi T."/>
            <person name="Morono Y."/>
            <person name="Uchiyama I."/>
            <person name="Ito T."/>
            <person name="Fujiyama A."/>
            <person name="Inagaki F."/>
            <person name="Takami H."/>
        </authorList>
    </citation>
    <scope>NUCLEOTIDE SEQUENCE</scope>
    <source>
        <strain evidence="1">Expedition CK06-06</strain>
    </source>
</reference>
<evidence type="ECO:0000313" key="1">
    <source>
        <dbReference type="EMBL" id="GAJ04100.1"/>
    </source>
</evidence>
<sequence length="225" mass="26564">KIWEGLYKQTPLIEVGSSLDEFIDYLYMFYEFYKRNRNLTLEERINLYPKSMNTLVILWSGGQGIIDTDVLTELGINMPLFEGKLKEKLLEVYPNFKVGSLSNPLDLPWVSSSKEFVDVCKAAISENIDLVIMYKDQDRQKDERSKKRYDNLLEIKEYVESLNKILLIVMAEYPDRGRINYYKKLIKDGFMVYPDIRRAAKSFLAFYEYGKKIKRLLNNQANMKK</sequence>
<protein>
    <submittedName>
        <fullName evidence="1">Uncharacterized protein</fullName>
    </submittedName>
</protein>
<dbReference type="Gene3D" id="3.40.50.261">
    <property type="entry name" value="Succinyl-CoA synthetase domains"/>
    <property type="match status" value="1"/>
</dbReference>
<dbReference type="InterPro" id="IPR016102">
    <property type="entry name" value="Succinyl-CoA_synth-like"/>
</dbReference>
<organism evidence="1">
    <name type="scientific">marine sediment metagenome</name>
    <dbReference type="NCBI Taxonomy" id="412755"/>
    <lineage>
        <taxon>unclassified sequences</taxon>
        <taxon>metagenomes</taxon>
        <taxon>ecological metagenomes</taxon>
    </lineage>
</organism>
<proteinExistence type="predicted"/>
<comment type="caution">
    <text evidence="1">The sequence shown here is derived from an EMBL/GenBank/DDBJ whole genome shotgun (WGS) entry which is preliminary data.</text>
</comment>
<dbReference type="SUPFAM" id="SSF52210">
    <property type="entry name" value="Succinyl-CoA synthetase domains"/>
    <property type="match status" value="1"/>
</dbReference>
<dbReference type="EMBL" id="BARW01031570">
    <property type="protein sequence ID" value="GAJ04100.1"/>
    <property type="molecule type" value="Genomic_DNA"/>
</dbReference>